<evidence type="ECO:0000313" key="1">
    <source>
        <dbReference type="EMBL" id="GBM30057.1"/>
    </source>
</evidence>
<dbReference type="AlphaFoldDB" id="A0A4Y2ENF4"/>
<sequence>MKHKIKTSVIAKRFDYQESSTAKVTLTEKIEIFFILVDEFSSILFIEGCRQLVQIDVLDVLKFFDSAEALSSQTCLQLSKKVKITSVSL</sequence>
<evidence type="ECO:0000313" key="2">
    <source>
        <dbReference type="Proteomes" id="UP000499080"/>
    </source>
</evidence>
<accession>A0A4Y2ENF4</accession>
<dbReference type="Proteomes" id="UP000499080">
    <property type="component" value="Unassembled WGS sequence"/>
</dbReference>
<name>A0A4Y2ENF4_ARAVE</name>
<reference evidence="1 2" key="1">
    <citation type="journal article" date="2019" name="Sci. Rep.">
        <title>Orb-weaving spider Araneus ventricosus genome elucidates the spidroin gene catalogue.</title>
        <authorList>
            <person name="Kono N."/>
            <person name="Nakamura H."/>
            <person name="Ohtoshi R."/>
            <person name="Moran D.A.P."/>
            <person name="Shinohara A."/>
            <person name="Yoshida Y."/>
            <person name="Fujiwara M."/>
            <person name="Mori M."/>
            <person name="Tomita M."/>
            <person name="Arakawa K."/>
        </authorList>
    </citation>
    <scope>NUCLEOTIDE SEQUENCE [LARGE SCALE GENOMIC DNA]</scope>
</reference>
<protein>
    <submittedName>
        <fullName evidence="1">Uncharacterized protein</fullName>
    </submittedName>
</protein>
<gene>
    <name evidence="1" type="ORF">AVEN_88272_1</name>
</gene>
<comment type="caution">
    <text evidence="1">The sequence shown here is derived from an EMBL/GenBank/DDBJ whole genome shotgun (WGS) entry which is preliminary data.</text>
</comment>
<proteinExistence type="predicted"/>
<organism evidence="1 2">
    <name type="scientific">Araneus ventricosus</name>
    <name type="common">Orbweaver spider</name>
    <name type="synonym">Epeira ventricosa</name>
    <dbReference type="NCBI Taxonomy" id="182803"/>
    <lineage>
        <taxon>Eukaryota</taxon>
        <taxon>Metazoa</taxon>
        <taxon>Ecdysozoa</taxon>
        <taxon>Arthropoda</taxon>
        <taxon>Chelicerata</taxon>
        <taxon>Arachnida</taxon>
        <taxon>Araneae</taxon>
        <taxon>Araneomorphae</taxon>
        <taxon>Entelegynae</taxon>
        <taxon>Araneoidea</taxon>
        <taxon>Araneidae</taxon>
        <taxon>Araneus</taxon>
    </lineage>
</organism>
<dbReference type="EMBL" id="BGPR01000651">
    <property type="protein sequence ID" value="GBM30057.1"/>
    <property type="molecule type" value="Genomic_DNA"/>
</dbReference>
<keyword evidence="2" id="KW-1185">Reference proteome</keyword>